<comment type="caution">
    <text evidence="1">The sequence shown here is derived from an EMBL/GenBank/DDBJ whole genome shotgun (WGS) entry which is preliminary data.</text>
</comment>
<accession>A0AAE0GKA9</accession>
<dbReference type="EMBL" id="LGRX02004773">
    <property type="protein sequence ID" value="KAK3279594.1"/>
    <property type="molecule type" value="Genomic_DNA"/>
</dbReference>
<reference evidence="1 2" key="1">
    <citation type="journal article" date="2015" name="Genome Biol. Evol.">
        <title>Comparative Genomics of a Bacterivorous Green Alga Reveals Evolutionary Causalities and Consequences of Phago-Mixotrophic Mode of Nutrition.</title>
        <authorList>
            <person name="Burns J.A."/>
            <person name="Paasch A."/>
            <person name="Narechania A."/>
            <person name="Kim E."/>
        </authorList>
    </citation>
    <scope>NUCLEOTIDE SEQUENCE [LARGE SCALE GENOMIC DNA]</scope>
    <source>
        <strain evidence="1 2">PLY_AMNH</strain>
    </source>
</reference>
<evidence type="ECO:0000313" key="2">
    <source>
        <dbReference type="Proteomes" id="UP001190700"/>
    </source>
</evidence>
<proteinExistence type="predicted"/>
<keyword evidence="2" id="KW-1185">Reference proteome</keyword>
<gene>
    <name evidence="1" type="ORF">CYMTET_12527</name>
</gene>
<protein>
    <submittedName>
        <fullName evidence="1">Uncharacterized protein</fullName>
    </submittedName>
</protein>
<name>A0AAE0GKA9_9CHLO</name>
<evidence type="ECO:0000313" key="1">
    <source>
        <dbReference type="EMBL" id="KAK3279594.1"/>
    </source>
</evidence>
<dbReference type="Proteomes" id="UP001190700">
    <property type="component" value="Unassembled WGS sequence"/>
</dbReference>
<sequence length="179" mass="19719">MLWVSPCRAAAPRVRSCELKITLQNQRKQPRHLPQSTAQFSRTRIFSNSSRWHQRERTTPTQACEGNDEKVVTDLEGAKQIEQALEAARSNLAAGVSPGAGLSTAEEQADAAYADLINTSLDVYEQSMSDDDMEQLSVGGMMEETEKKRKSKGLLDDVANLFGALSKGAHIVRKDDGRI</sequence>
<organism evidence="1 2">
    <name type="scientific">Cymbomonas tetramitiformis</name>
    <dbReference type="NCBI Taxonomy" id="36881"/>
    <lineage>
        <taxon>Eukaryota</taxon>
        <taxon>Viridiplantae</taxon>
        <taxon>Chlorophyta</taxon>
        <taxon>Pyramimonadophyceae</taxon>
        <taxon>Pyramimonadales</taxon>
        <taxon>Pyramimonadaceae</taxon>
        <taxon>Cymbomonas</taxon>
    </lineage>
</organism>
<dbReference type="AlphaFoldDB" id="A0AAE0GKA9"/>